<evidence type="ECO:0000313" key="1">
    <source>
        <dbReference type="EMBL" id="KAB7506575.1"/>
    </source>
</evidence>
<dbReference type="OrthoDB" id="10065698at2759"/>
<dbReference type="AlphaFoldDB" id="A0A5N5TK84"/>
<evidence type="ECO:0000313" key="2">
    <source>
        <dbReference type="Proteomes" id="UP000326759"/>
    </source>
</evidence>
<gene>
    <name evidence="1" type="primary">Htt</name>
    <name evidence="1" type="ORF">Anas_00284</name>
</gene>
<sequence length="873" mass="96501">GGNKYSDDLIKKFSEKSFRTLIEVLSPSVIEFMNGFAILSSKPDLHTEALENLLMFGLVNLELLCWQCDQKSASVSRIVKCVSCTDIILQSTDISALLNHSKNTNIIYSSISSLYGLISILVRPSVLPSLPEQVKSNLNLSDSSHIACQKLMELILWLENRKDKGVPPVILNPFRGIVIALGRTSVLNSVVRTPPELWSLGWNPEINGTSPINLPPFPSNLLQETEVLKQFIYRIGLLGFVDKQQFEETWMHLLSVLNATPNMETPLEEIPYINLSLSLAVRGITSLLVQTLLMPQPGNPHNSSLLSVSRDKLPRYLTTKGGHRLQKVMQQLHLKLKEVQHILRSGSKSSPKYHAGQLSVDYLASAILSSSHPATTEQDEDSLYEIGAREEKLNSSGLDVNSCLHFLHYLYSTWLSPQSGLCSSVIAEVVKSMSILCDLFTASAHHKWILETLVPLHSTHPVEDHITFQYIIIATCKALATLIAAKKEVSSFHIDGVLHIVEAGLRSIQISVRTCALHGILYLLQSPPPDNIPSLINMVASYIAKHNDGRVVESESHQITVWEVWVFLVEKYSTSSDPALPSTALQMALTAAASPSTSPRILHQVLRGVERLILVQESTPGTVEVVLKLAMDLVLNSPPAVSLAALPLFLTALHCSTKSQSAQLRLSDEFSRPEDLASDPELLLQFMEKLSVLFDRIRVCLPFEAGVLAGLLGTCLLDILPASQLLNKVITEYISSHQPHPHLLAATLFQVFEAAIHEGGENLVQEWVLLSLSNFTQRTPVALAVWCLTCFFIAASSNKWLRAGFPSVQARLGKLDESDIQVFCLAGAQFRKSLATEQQRNKFDDVFHSASSPGSPFEELLNCLKHSTEMKKT</sequence>
<organism evidence="1 2">
    <name type="scientific">Armadillidium nasatum</name>
    <dbReference type="NCBI Taxonomy" id="96803"/>
    <lineage>
        <taxon>Eukaryota</taxon>
        <taxon>Metazoa</taxon>
        <taxon>Ecdysozoa</taxon>
        <taxon>Arthropoda</taxon>
        <taxon>Crustacea</taxon>
        <taxon>Multicrustacea</taxon>
        <taxon>Malacostraca</taxon>
        <taxon>Eumalacostraca</taxon>
        <taxon>Peracarida</taxon>
        <taxon>Isopoda</taxon>
        <taxon>Oniscidea</taxon>
        <taxon>Crinocheta</taxon>
        <taxon>Armadillidiidae</taxon>
        <taxon>Armadillidium</taxon>
    </lineage>
</organism>
<dbReference type="Pfam" id="PF20927">
    <property type="entry name" value="Htt_C-HEAT"/>
    <property type="match status" value="2"/>
</dbReference>
<keyword evidence="2" id="KW-1185">Reference proteome</keyword>
<protein>
    <submittedName>
        <fullName evidence="1">Huntingtin</fullName>
    </submittedName>
</protein>
<dbReference type="InterPro" id="IPR028426">
    <property type="entry name" value="Huntingtin_fam"/>
</dbReference>
<accession>A0A5N5TK84</accession>
<dbReference type="GO" id="GO:0005737">
    <property type="term" value="C:cytoplasm"/>
    <property type="evidence" value="ECO:0007669"/>
    <property type="project" value="TreeGrafter"/>
</dbReference>
<name>A0A5N5TK84_9CRUS</name>
<dbReference type="Proteomes" id="UP000326759">
    <property type="component" value="Unassembled WGS sequence"/>
</dbReference>
<feature type="non-terminal residue" evidence="1">
    <location>
        <position position="1"/>
    </location>
</feature>
<dbReference type="PANTHER" id="PTHR10170:SF10">
    <property type="entry name" value="HUNTINGTIN"/>
    <property type="match status" value="1"/>
</dbReference>
<proteinExistence type="predicted"/>
<comment type="caution">
    <text evidence="1">The sequence shown here is derived from an EMBL/GenBank/DDBJ whole genome shotgun (WGS) entry which is preliminary data.</text>
</comment>
<dbReference type="InterPro" id="IPR048413">
    <property type="entry name" value="Htt_C-HEAT_rpt"/>
</dbReference>
<reference evidence="1 2" key="1">
    <citation type="journal article" date="2019" name="PLoS Biol.">
        <title>Sex chromosomes control vertical transmission of feminizing Wolbachia symbionts in an isopod.</title>
        <authorList>
            <person name="Becking T."/>
            <person name="Chebbi M.A."/>
            <person name="Giraud I."/>
            <person name="Moumen B."/>
            <person name="Laverre T."/>
            <person name="Caubet Y."/>
            <person name="Peccoud J."/>
            <person name="Gilbert C."/>
            <person name="Cordaux R."/>
        </authorList>
    </citation>
    <scope>NUCLEOTIDE SEQUENCE [LARGE SCALE GENOMIC DNA]</scope>
    <source>
        <strain evidence="1">ANa2</strain>
        <tissue evidence="1">Whole body excluding digestive tract and cuticle</tissue>
    </source>
</reference>
<dbReference type="EMBL" id="SEYY01000739">
    <property type="protein sequence ID" value="KAB7506575.1"/>
    <property type="molecule type" value="Genomic_DNA"/>
</dbReference>
<dbReference type="InterPro" id="IPR016024">
    <property type="entry name" value="ARM-type_fold"/>
</dbReference>
<dbReference type="PANTHER" id="PTHR10170">
    <property type="entry name" value="HUNTINGTON DISEASE PROTEIN"/>
    <property type="match status" value="1"/>
</dbReference>
<dbReference type="SUPFAM" id="SSF48371">
    <property type="entry name" value="ARM repeat"/>
    <property type="match status" value="1"/>
</dbReference>